<comment type="caution">
    <text evidence="1">The sequence shown here is derived from an EMBL/GenBank/DDBJ whole genome shotgun (WGS) entry which is preliminary data.</text>
</comment>
<dbReference type="InterPro" id="IPR024047">
    <property type="entry name" value="MM3350-like_sf"/>
</dbReference>
<dbReference type="Gene3D" id="3.10.290.30">
    <property type="entry name" value="MM3350-like"/>
    <property type="match status" value="1"/>
</dbReference>
<protein>
    <submittedName>
        <fullName evidence="1">Uncharacterized protein</fullName>
    </submittedName>
</protein>
<name>A0ABS7DFH5_9GAMM</name>
<sequence length="176" mass="20109">MQYLLKIQIKNTRAWRLLSVDGEYNLSKLMKIISLAFSSKSCAGTLFYKDKEYVIEHEAAVFGDEFSIFDSFDIKEQDIFSFTLKDFDGLDFWVTVLKKAEHLDCLLPSLIAGTGPVNSDSYTSADALNDYLESDEELILDCKEITKNIREFSTQKENINDAMIKAGAKELNFRIE</sequence>
<accession>A0ABS7DFH5</accession>
<keyword evidence="2" id="KW-1185">Reference proteome</keyword>
<dbReference type="EMBL" id="JAGFNY010000009">
    <property type="protein sequence ID" value="MBW7570056.1"/>
    <property type="molecule type" value="Genomic_DNA"/>
</dbReference>
<organism evidence="1 2">
    <name type="scientific">Succinivibrio faecicola</name>
    <dbReference type="NCBI Taxonomy" id="2820300"/>
    <lineage>
        <taxon>Bacteria</taxon>
        <taxon>Pseudomonadati</taxon>
        <taxon>Pseudomonadota</taxon>
        <taxon>Gammaproteobacteria</taxon>
        <taxon>Aeromonadales</taxon>
        <taxon>Succinivibrionaceae</taxon>
        <taxon>Succinivibrio</taxon>
    </lineage>
</organism>
<reference evidence="1 2" key="1">
    <citation type="submission" date="2021-03" db="EMBL/GenBank/DDBJ databases">
        <title>Succinivibrio sp. nov. isolated from feces of cow.</title>
        <authorList>
            <person name="Choi J.-Y."/>
        </authorList>
    </citation>
    <scope>NUCLEOTIDE SEQUENCE [LARGE SCALE GENOMIC DNA]</scope>
    <source>
        <strain evidence="1 2">AGMB01872</strain>
    </source>
</reference>
<evidence type="ECO:0000313" key="2">
    <source>
        <dbReference type="Proteomes" id="UP000731465"/>
    </source>
</evidence>
<dbReference type="RefSeq" id="WP_219937274.1">
    <property type="nucleotide sequence ID" value="NZ_JAGFNY010000009.1"/>
</dbReference>
<evidence type="ECO:0000313" key="1">
    <source>
        <dbReference type="EMBL" id="MBW7570056.1"/>
    </source>
</evidence>
<dbReference type="Proteomes" id="UP000731465">
    <property type="component" value="Unassembled WGS sequence"/>
</dbReference>
<proteinExistence type="predicted"/>
<gene>
    <name evidence="1" type="ORF">J5V48_04010</name>
</gene>
<dbReference type="SUPFAM" id="SSF159941">
    <property type="entry name" value="MM3350-like"/>
    <property type="match status" value="1"/>
</dbReference>